<dbReference type="Gene3D" id="3.30.450.20">
    <property type="entry name" value="PAS domain"/>
    <property type="match status" value="1"/>
</dbReference>
<comment type="caution">
    <text evidence="12">The sequence shown here is derived from an EMBL/GenBank/DDBJ whole genome shotgun (WGS) entry which is preliminary data.</text>
</comment>
<dbReference type="PROSITE" id="PS50109">
    <property type="entry name" value="HIS_KIN"/>
    <property type="match status" value="1"/>
</dbReference>
<dbReference type="Proteomes" id="UP000283732">
    <property type="component" value="Unassembled WGS sequence"/>
</dbReference>
<dbReference type="NCBIfam" id="TIGR00229">
    <property type="entry name" value="sensory_box"/>
    <property type="match status" value="1"/>
</dbReference>
<dbReference type="CDD" id="cd00082">
    <property type="entry name" value="HisKA"/>
    <property type="match status" value="1"/>
</dbReference>
<dbReference type="InterPro" id="IPR003018">
    <property type="entry name" value="GAF"/>
</dbReference>
<dbReference type="InterPro" id="IPR050736">
    <property type="entry name" value="Sensor_HK_Regulatory"/>
</dbReference>
<reference evidence="9 16" key="2">
    <citation type="journal article" date="2019" name="Nat. Med.">
        <title>A library of human gut bacterial isolates paired with longitudinal multiomics data enables mechanistic microbiome research.</title>
        <authorList>
            <person name="Poyet M."/>
            <person name="Groussin M."/>
            <person name="Gibbons S.M."/>
            <person name="Avila-Pacheco J."/>
            <person name="Jiang X."/>
            <person name="Kearney S.M."/>
            <person name="Perrotta A.R."/>
            <person name="Berdy B."/>
            <person name="Zhao S."/>
            <person name="Lieberman T.D."/>
            <person name="Swanson P.K."/>
            <person name="Smith M."/>
            <person name="Roesemann S."/>
            <person name="Alexander J.E."/>
            <person name="Rich S.A."/>
            <person name="Livny J."/>
            <person name="Vlamakis H."/>
            <person name="Clish C."/>
            <person name="Bullock K."/>
            <person name="Deik A."/>
            <person name="Scott J."/>
            <person name="Pierce K.A."/>
            <person name="Xavier R.J."/>
            <person name="Alm E.J."/>
        </authorList>
    </citation>
    <scope>NUCLEOTIDE SEQUENCE [LARGE SCALE GENOMIC DNA]</scope>
    <source>
        <strain evidence="9 16">BIOML-A25</strain>
    </source>
</reference>
<sequence>MDKYTHYSREDLISEIERLKMKQAEGGSISSSNKMMVNMIVLRKTISDVLSLLLSTNDEAVIDKALLHILHFFDVERVYIGIFDEQSSIVDFTHEVTSEGIISMREDLLRQLSKDDIPWWIDQIKAGKDIIIYDTAKMPSVAAAEQHLLKLQDVLSLLALPVSSEGRVYGFIGLDSVRKYSNWNALDIENLRVLANIVSIAIEREHAQHIMEHSANLMLKSEAKFRIIFEKLSLGVELYDIDGTLLDLNDADLEIFGTTRESAIGINMFQNPNIPEWVNHKLKNGEDVTFTLDYSFHSIKDTQYYATAITDREKHLQVTGITLKDWQNKIFGYLYIVLDDTENYRKAEEKRERDNELIRVKEADKLKSAFLANMSHEIRTPLNAIVGFSDIVAETQDEDEKKEYLEIIHKNNDLLLHLIDDILDFSKIESGTLDYHISEMNIKEICEEVFLASSLKMKPEVKLVFDKELPSIRLKTDPQRVMQVISNFVNNAIKFTEKGSITISYKREGNYLRVNVQDTGIGISEDDRKRIFERFIKINEFKQGTGLGLTISRTIIESLNGAIGVDSVKGSGSTFWFTLPLE</sequence>
<evidence type="ECO:0000256" key="6">
    <source>
        <dbReference type="ARBA" id="ARBA00023012"/>
    </source>
</evidence>
<name>A0A3R6HM97_9BACT</name>
<dbReference type="Proteomes" id="UP000285173">
    <property type="component" value="Unassembled WGS sequence"/>
</dbReference>
<dbReference type="InterPro" id="IPR003594">
    <property type="entry name" value="HATPase_dom"/>
</dbReference>
<dbReference type="Gene3D" id="3.30.450.40">
    <property type="match status" value="1"/>
</dbReference>
<dbReference type="PANTHER" id="PTHR43711">
    <property type="entry name" value="TWO-COMPONENT HISTIDINE KINASE"/>
    <property type="match status" value="1"/>
</dbReference>
<dbReference type="PRINTS" id="PR00344">
    <property type="entry name" value="BCTRLSENSOR"/>
</dbReference>
<dbReference type="EMBL" id="WNCR01000003">
    <property type="protein sequence ID" value="MTU29173.1"/>
    <property type="molecule type" value="Genomic_DNA"/>
</dbReference>
<protein>
    <recommendedName>
        <fullName evidence="2">histidine kinase</fullName>
        <ecNumber evidence="2">2.7.13.3</ecNumber>
    </recommendedName>
</protein>
<dbReference type="InterPro" id="IPR035965">
    <property type="entry name" value="PAS-like_dom_sf"/>
</dbReference>
<dbReference type="EC" id="2.7.13.3" evidence="2"/>
<evidence type="ECO:0000256" key="2">
    <source>
        <dbReference type="ARBA" id="ARBA00012438"/>
    </source>
</evidence>
<dbReference type="EMBL" id="QRKC01000003">
    <property type="protein sequence ID" value="RHH77734.1"/>
    <property type="molecule type" value="Genomic_DNA"/>
</dbReference>
<accession>A0A3R6HM97</accession>
<keyword evidence="5" id="KW-0418">Kinase</keyword>
<dbReference type="Proteomes" id="UP000261088">
    <property type="component" value="Unassembled WGS sequence"/>
</dbReference>
<keyword evidence="3" id="KW-0597">Phosphoprotein</keyword>
<dbReference type="InterPro" id="IPR036097">
    <property type="entry name" value="HisK_dim/P_sf"/>
</dbReference>
<dbReference type="CDD" id="cd16922">
    <property type="entry name" value="HATPase_EvgS-ArcB-TorS-like"/>
    <property type="match status" value="1"/>
</dbReference>
<keyword evidence="6" id="KW-0902">Two-component regulatory system</keyword>
<dbReference type="SUPFAM" id="SSF55785">
    <property type="entry name" value="PYP-like sensor domain (PAS domain)"/>
    <property type="match status" value="1"/>
</dbReference>
<evidence type="ECO:0000313" key="14">
    <source>
        <dbReference type="Proteomes" id="UP000283732"/>
    </source>
</evidence>
<evidence type="ECO:0000313" key="16">
    <source>
        <dbReference type="Proteomes" id="UP000437446"/>
    </source>
</evidence>
<evidence type="ECO:0000256" key="4">
    <source>
        <dbReference type="ARBA" id="ARBA00022679"/>
    </source>
</evidence>
<feature type="domain" description="Histidine kinase" evidence="7">
    <location>
        <begin position="373"/>
        <end position="582"/>
    </location>
</feature>
<dbReference type="EMBL" id="QSUP01000002">
    <property type="protein sequence ID" value="RGN53756.1"/>
    <property type="molecule type" value="Genomic_DNA"/>
</dbReference>
<organism evidence="12 14">
    <name type="scientific">Parabacteroides merdae</name>
    <dbReference type="NCBI Taxonomy" id="46503"/>
    <lineage>
        <taxon>Bacteria</taxon>
        <taxon>Pseudomonadati</taxon>
        <taxon>Bacteroidota</taxon>
        <taxon>Bacteroidia</taxon>
        <taxon>Bacteroidales</taxon>
        <taxon>Tannerellaceae</taxon>
        <taxon>Parabacteroides</taxon>
    </lineage>
</organism>
<feature type="domain" description="PAS" evidence="8">
    <location>
        <begin position="221"/>
        <end position="265"/>
    </location>
</feature>
<dbReference type="RefSeq" id="WP_005644086.1">
    <property type="nucleotide sequence ID" value="NZ_DAWDXW010000004.1"/>
</dbReference>
<evidence type="ECO:0000313" key="12">
    <source>
        <dbReference type="EMBL" id="RHH77734.1"/>
    </source>
</evidence>
<dbReference type="Gene3D" id="1.10.287.130">
    <property type="match status" value="1"/>
</dbReference>
<dbReference type="PROSITE" id="PS50112">
    <property type="entry name" value="PAS"/>
    <property type="match status" value="1"/>
</dbReference>
<keyword evidence="4" id="KW-0808">Transferase</keyword>
<dbReference type="SMART" id="SM00065">
    <property type="entry name" value="GAF"/>
    <property type="match status" value="1"/>
</dbReference>
<dbReference type="FunFam" id="3.30.565.10:FF:000006">
    <property type="entry name" value="Sensor histidine kinase WalK"/>
    <property type="match status" value="1"/>
</dbReference>
<reference evidence="13 14" key="1">
    <citation type="submission" date="2018-08" db="EMBL/GenBank/DDBJ databases">
        <title>A genome reference for cultivated species of the human gut microbiota.</title>
        <authorList>
            <person name="Zou Y."/>
            <person name="Xue W."/>
            <person name="Luo G."/>
        </authorList>
    </citation>
    <scope>NUCLEOTIDE SEQUENCE [LARGE SCALE GENOMIC DNA]</scope>
    <source>
        <strain evidence="12 14">AM16-50</strain>
        <strain evidence="11 15">AM50-15</strain>
        <strain evidence="10 13">OM05-11AA</strain>
    </source>
</reference>
<dbReference type="InterPro" id="IPR000014">
    <property type="entry name" value="PAS"/>
</dbReference>
<dbReference type="SMART" id="SM00388">
    <property type="entry name" value="HisKA"/>
    <property type="match status" value="1"/>
</dbReference>
<dbReference type="Proteomes" id="UP000437446">
    <property type="component" value="Unassembled WGS sequence"/>
</dbReference>
<gene>
    <name evidence="12" type="ORF">DW191_09285</name>
    <name evidence="11" type="ORF">DW986_10140</name>
    <name evidence="10" type="ORF">DXB61_02485</name>
    <name evidence="9" type="ORF">GMD66_08075</name>
</gene>
<evidence type="ECO:0000313" key="11">
    <source>
        <dbReference type="EMBL" id="RGZ48078.1"/>
    </source>
</evidence>
<proteinExistence type="predicted"/>
<dbReference type="InterPro" id="IPR003661">
    <property type="entry name" value="HisK_dim/P_dom"/>
</dbReference>
<evidence type="ECO:0000313" key="9">
    <source>
        <dbReference type="EMBL" id="MTU29173.1"/>
    </source>
</evidence>
<dbReference type="EMBL" id="QSEF01000012">
    <property type="protein sequence ID" value="RGZ48078.1"/>
    <property type="molecule type" value="Genomic_DNA"/>
</dbReference>
<dbReference type="Gene3D" id="3.30.565.10">
    <property type="entry name" value="Histidine kinase-like ATPase, C-terminal domain"/>
    <property type="match status" value="1"/>
</dbReference>
<dbReference type="Pfam" id="PF13185">
    <property type="entry name" value="GAF_2"/>
    <property type="match status" value="1"/>
</dbReference>
<dbReference type="InterPro" id="IPR029016">
    <property type="entry name" value="GAF-like_dom_sf"/>
</dbReference>
<dbReference type="SUPFAM" id="SSF47384">
    <property type="entry name" value="Homodimeric domain of signal transducing histidine kinase"/>
    <property type="match status" value="1"/>
</dbReference>
<dbReference type="InterPro" id="IPR005467">
    <property type="entry name" value="His_kinase_dom"/>
</dbReference>
<evidence type="ECO:0000259" key="7">
    <source>
        <dbReference type="PROSITE" id="PS50109"/>
    </source>
</evidence>
<dbReference type="SUPFAM" id="SSF55781">
    <property type="entry name" value="GAF domain-like"/>
    <property type="match status" value="1"/>
</dbReference>
<comment type="catalytic activity">
    <reaction evidence="1">
        <text>ATP + protein L-histidine = ADP + protein N-phospho-L-histidine.</text>
        <dbReference type="EC" id="2.7.13.3"/>
    </reaction>
</comment>
<dbReference type="PANTHER" id="PTHR43711:SF31">
    <property type="entry name" value="HISTIDINE KINASE"/>
    <property type="match status" value="1"/>
</dbReference>
<evidence type="ECO:0000256" key="3">
    <source>
        <dbReference type="ARBA" id="ARBA00022553"/>
    </source>
</evidence>
<evidence type="ECO:0000313" key="13">
    <source>
        <dbReference type="Proteomes" id="UP000261088"/>
    </source>
</evidence>
<dbReference type="InterPro" id="IPR004358">
    <property type="entry name" value="Sig_transdc_His_kin-like_C"/>
</dbReference>
<dbReference type="Pfam" id="PF00512">
    <property type="entry name" value="HisKA"/>
    <property type="match status" value="1"/>
</dbReference>
<dbReference type="InterPro" id="IPR036890">
    <property type="entry name" value="HATPase_C_sf"/>
</dbReference>
<evidence type="ECO:0000256" key="1">
    <source>
        <dbReference type="ARBA" id="ARBA00000085"/>
    </source>
</evidence>
<dbReference type="GO" id="GO:0000155">
    <property type="term" value="F:phosphorelay sensor kinase activity"/>
    <property type="evidence" value="ECO:0007669"/>
    <property type="project" value="InterPro"/>
</dbReference>
<dbReference type="Pfam" id="PF02518">
    <property type="entry name" value="HATPase_c"/>
    <property type="match status" value="1"/>
</dbReference>
<dbReference type="SUPFAM" id="SSF55874">
    <property type="entry name" value="ATPase domain of HSP90 chaperone/DNA topoisomerase II/histidine kinase"/>
    <property type="match status" value="1"/>
</dbReference>
<dbReference type="AlphaFoldDB" id="A0A3R6HM97"/>
<evidence type="ECO:0000259" key="8">
    <source>
        <dbReference type="PROSITE" id="PS50112"/>
    </source>
</evidence>
<dbReference type="SMART" id="SM00387">
    <property type="entry name" value="HATPase_c"/>
    <property type="match status" value="1"/>
</dbReference>
<evidence type="ECO:0000313" key="10">
    <source>
        <dbReference type="EMBL" id="RGN53756.1"/>
    </source>
</evidence>
<evidence type="ECO:0000256" key="5">
    <source>
        <dbReference type="ARBA" id="ARBA00022777"/>
    </source>
</evidence>
<evidence type="ECO:0000313" key="15">
    <source>
        <dbReference type="Proteomes" id="UP000285173"/>
    </source>
</evidence>